<evidence type="ECO:0000313" key="1">
    <source>
        <dbReference type="EMBL" id="MFD2034638.1"/>
    </source>
</evidence>
<sequence length="55" mass="6869">MLHLTEFKLPNHRTFDTTVKSCDKRRERPEWFFGDLEQKVYIYGYLRFYQNSHIL</sequence>
<comment type="caution">
    <text evidence="1">The sequence shown here is derived from an EMBL/GenBank/DDBJ whole genome shotgun (WGS) entry which is preliminary data.</text>
</comment>
<organism evidence="1 2">
    <name type="scientific">Belliella marina</name>
    <dbReference type="NCBI Taxonomy" id="1644146"/>
    <lineage>
        <taxon>Bacteria</taxon>
        <taxon>Pseudomonadati</taxon>
        <taxon>Bacteroidota</taxon>
        <taxon>Cytophagia</taxon>
        <taxon>Cytophagales</taxon>
        <taxon>Cyclobacteriaceae</taxon>
        <taxon>Belliella</taxon>
    </lineage>
</organism>
<dbReference type="RefSeq" id="WP_376884980.1">
    <property type="nucleotide sequence ID" value="NZ_JBHUHR010000021.1"/>
</dbReference>
<name>A0ABW4VIV2_9BACT</name>
<keyword evidence="2" id="KW-1185">Reference proteome</keyword>
<dbReference type="Proteomes" id="UP001597361">
    <property type="component" value="Unassembled WGS sequence"/>
</dbReference>
<reference evidence="2" key="1">
    <citation type="journal article" date="2019" name="Int. J. Syst. Evol. Microbiol.">
        <title>The Global Catalogue of Microorganisms (GCM) 10K type strain sequencing project: providing services to taxonomists for standard genome sequencing and annotation.</title>
        <authorList>
            <consortium name="The Broad Institute Genomics Platform"/>
            <consortium name="The Broad Institute Genome Sequencing Center for Infectious Disease"/>
            <person name="Wu L."/>
            <person name="Ma J."/>
        </authorList>
    </citation>
    <scope>NUCLEOTIDE SEQUENCE [LARGE SCALE GENOMIC DNA]</scope>
    <source>
        <strain evidence="2">CGMCC 1.15180</strain>
    </source>
</reference>
<proteinExistence type="predicted"/>
<gene>
    <name evidence="1" type="ORF">ACFSKL_07560</name>
</gene>
<evidence type="ECO:0000313" key="2">
    <source>
        <dbReference type="Proteomes" id="UP001597361"/>
    </source>
</evidence>
<protein>
    <submittedName>
        <fullName evidence="1">Uncharacterized protein</fullName>
    </submittedName>
</protein>
<accession>A0ABW4VIV2</accession>
<dbReference type="EMBL" id="JBHUHR010000021">
    <property type="protein sequence ID" value="MFD2034638.1"/>
    <property type="molecule type" value="Genomic_DNA"/>
</dbReference>